<reference evidence="2" key="1">
    <citation type="submission" date="2022-11" db="UniProtKB">
        <authorList>
            <consortium name="WormBaseParasite"/>
        </authorList>
    </citation>
    <scope>IDENTIFICATION</scope>
</reference>
<evidence type="ECO:0000313" key="1">
    <source>
        <dbReference type="Proteomes" id="UP000887565"/>
    </source>
</evidence>
<sequence length="82" mass="9373">MAVVINGCYYHLLRRHHEQRCEPVSSSVTLWSKRCSEACNMQQRPLLVHHQNSINKEKSNIATTNLGDKVAALLLIIQYAQI</sequence>
<accession>A0A915J1K0</accession>
<evidence type="ECO:0000313" key="2">
    <source>
        <dbReference type="WBParaSite" id="nRc.2.0.1.t20275-RA"/>
    </source>
</evidence>
<dbReference type="WBParaSite" id="nRc.2.0.1.t20275-RA">
    <property type="protein sequence ID" value="nRc.2.0.1.t20275-RA"/>
    <property type="gene ID" value="nRc.2.0.1.g20275"/>
</dbReference>
<protein>
    <submittedName>
        <fullName evidence="2">Uncharacterized protein</fullName>
    </submittedName>
</protein>
<proteinExistence type="predicted"/>
<organism evidence="1 2">
    <name type="scientific">Romanomermis culicivorax</name>
    <name type="common">Nematode worm</name>
    <dbReference type="NCBI Taxonomy" id="13658"/>
    <lineage>
        <taxon>Eukaryota</taxon>
        <taxon>Metazoa</taxon>
        <taxon>Ecdysozoa</taxon>
        <taxon>Nematoda</taxon>
        <taxon>Enoplea</taxon>
        <taxon>Dorylaimia</taxon>
        <taxon>Mermithida</taxon>
        <taxon>Mermithoidea</taxon>
        <taxon>Mermithidae</taxon>
        <taxon>Romanomermis</taxon>
    </lineage>
</organism>
<dbReference type="Proteomes" id="UP000887565">
    <property type="component" value="Unplaced"/>
</dbReference>
<name>A0A915J1K0_ROMCU</name>
<dbReference type="AlphaFoldDB" id="A0A915J1K0"/>
<keyword evidence="1" id="KW-1185">Reference proteome</keyword>